<dbReference type="EMBL" id="GEDV01011260">
    <property type="protein sequence ID" value="JAP77297.1"/>
    <property type="molecule type" value="Transcribed_RNA"/>
</dbReference>
<protein>
    <recommendedName>
        <fullName evidence="3">Ixodegrin B</fullName>
    </recommendedName>
</protein>
<evidence type="ECO:0000256" key="1">
    <source>
        <dbReference type="SAM" id="SignalP"/>
    </source>
</evidence>
<dbReference type="AlphaFoldDB" id="A0A131YEG3"/>
<organism evidence="2">
    <name type="scientific">Rhipicephalus appendiculatus</name>
    <name type="common">Brown ear tick</name>
    <dbReference type="NCBI Taxonomy" id="34631"/>
    <lineage>
        <taxon>Eukaryota</taxon>
        <taxon>Metazoa</taxon>
        <taxon>Ecdysozoa</taxon>
        <taxon>Arthropoda</taxon>
        <taxon>Chelicerata</taxon>
        <taxon>Arachnida</taxon>
        <taxon>Acari</taxon>
        <taxon>Parasitiformes</taxon>
        <taxon>Ixodida</taxon>
        <taxon>Ixodoidea</taxon>
        <taxon>Ixodidae</taxon>
        <taxon>Rhipicephalinae</taxon>
        <taxon>Rhipicephalus</taxon>
        <taxon>Rhipicephalus</taxon>
    </lineage>
</organism>
<dbReference type="Gene3D" id="2.10.80.10">
    <property type="entry name" value="Lipase, subunit A"/>
    <property type="match status" value="1"/>
</dbReference>
<accession>A0A131YEG3</accession>
<proteinExistence type="predicted"/>
<sequence length="119" mass="13449">MYIDSGVLLLVVLVAMSTGALEIEERIGEQPCRGSHQCLRSQCCVVLRRGHTYKTCRDRPGLDEPCSTTMLSVPAFSRPSYIFAHGCPCRHLGHRCRFLKEQDNVGVCRPMFERRNPVP</sequence>
<evidence type="ECO:0000313" key="2">
    <source>
        <dbReference type="EMBL" id="JAP77297.1"/>
    </source>
</evidence>
<reference evidence="2" key="1">
    <citation type="journal article" date="2016" name="Ticks Tick Borne Dis.">
        <title>De novo assembly and annotation of the salivary gland transcriptome of Rhipicephalus appendiculatus male and female ticks during blood feeding.</title>
        <authorList>
            <person name="de Castro M.H."/>
            <person name="de Klerk D."/>
            <person name="Pienaar R."/>
            <person name="Latif A.A."/>
            <person name="Rees D.J."/>
            <person name="Mans B.J."/>
        </authorList>
    </citation>
    <scope>NUCLEOTIDE SEQUENCE</scope>
    <source>
        <tissue evidence="2">Salivary glands</tissue>
    </source>
</reference>
<keyword evidence="1" id="KW-0732">Signal</keyword>
<evidence type="ECO:0008006" key="3">
    <source>
        <dbReference type="Google" id="ProtNLM"/>
    </source>
</evidence>
<feature type="chain" id="PRO_5007284839" description="Ixodegrin B" evidence="1">
    <location>
        <begin position="23"/>
        <end position="119"/>
    </location>
</feature>
<feature type="signal peptide" evidence="1">
    <location>
        <begin position="1"/>
        <end position="22"/>
    </location>
</feature>
<name>A0A131YEG3_RHIAP</name>